<evidence type="ECO:0000313" key="2">
    <source>
        <dbReference type="EMBL" id="PTQ37955.1"/>
    </source>
</evidence>
<dbReference type="AlphaFoldDB" id="A0A2R6WVS3"/>
<dbReference type="Proteomes" id="UP000244005">
    <property type="component" value="Unassembled WGS sequence"/>
</dbReference>
<keyword evidence="1" id="KW-0472">Membrane</keyword>
<protein>
    <submittedName>
        <fullName evidence="2">Uncharacterized protein</fullName>
    </submittedName>
</protein>
<dbReference type="Gramene" id="Mp4g16020.1">
    <property type="protein sequence ID" value="Mp4g16020.1.cds1"/>
    <property type="gene ID" value="Mp4g16020"/>
</dbReference>
<reference evidence="3" key="1">
    <citation type="journal article" date="2017" name="Cell">
        <title>Insights into land plant evolution garnered from the Marchantia polymorpha genome.</title>
        <authorList>
            <person name="Bowman J.L."/>
            <person name="Kohchi T."/>
            <person name="Yamato K.T."/>
            <person name="Jenkins J."/>
            <person name="Shu S."/>
            <person name="Ishizaki K."/>
            <person name="Yamaoka S."/>
            <person name="Nishihama R."/>
            <person name="Nakamura Y."/>
            <person name="Berger F."/>
            <person name="Adam C."/>
            <person name="Aki S.S."/>
            <person name="Althoff F."/>
            <person name="Araki T."/>
            <person name="Arteaga-Vazquez M.A."/>
            <person name="Balasubrmanian S."/>
            <person name="Barry K."/>
            <person name="Bauer D."/>
            <person name="Boehm C.R."/>
            <person name="Briginshaw L."/>
            <person name="Caballero-Perez J."/>
            <person name="Catarino B."/>
            <person name="Chen F."/>
            <person name="Chiyoda S."/>
            <person name="Chovatia M."/>
            <person name="Davies K.M."/>
            <person name="Delmans M."/>
            <person name="Demura T."/>
            <person name="Dierschke T."/>
            <person name="Dolan L."/>
            <person name="Dorantes-Acosta A.E."/>
            <person name="Eklund D.M."/>
            <person name="Florent S.N."/>
            <person name="Flores-Sandoval E."/>
            <person name="Fujiyama A."/>
            <person name="Fukuzawa H."/>
            <person name="Galik B."/>
            <person name="Grimanelli D."/>
            <person name="Grimwood J."/>
            <person name="Grossniklaus U."/>
            <person name="Hamada T."/>
            <person name="Haseloff J."/>
            <person name="Hetherington A.J."/>
            <person name="Higo A."/>
            <person name="Hirakawa Y."/>
            <person name="Hundley H.N."/>
            <person name="Ikeda Y."/>
            <person name="Inoue K."/>
            <person name="Inoue S.I."/>
            <person name="Ishida S."/>
            <person name="Jia Q."/>
            <person name="Kakita M."/>
            <person name="Kanazawa T."/>
            <person name="Kawai Y."/>
            <person name="Kawashima T."/>
            <person name="Kennedy M."/>
            <person name="Kinose K."/>
            <person name="Kinoshita T."/>
            <person name="Kohara Y."/>
            <person name="Koide E."/>
            <person name="Komatsu K."/>
            <person name="Kopischke S."/>
            <person name="Kubo M."/>
            <person name="Kyozuka J."/>
            <person name="Lagercrantz U."/>
            <person name="Lin S.S."/>
            <person name="Lindquist E."/>
            <person name="Lipzen A.M."/>
            <person name="Lu C.W."/>
            <person name="De Luna E."/>
            <person name="Martienssen R.A."/>
            <person name="Minamino N."/>
            <person name="Mizutani M."/>
            <person name="Mizutani M."/>
            <person name="Mochizuki N."/>
            <person name="Monte I."/>
            <person name="Mosher R."/>
            <person name="Nagasaki H."/>
            <person name="Nakagami H."/>
            <person name="Naramoto S."/>
            <person name="Nishitani K."/>
            <person name="Ohtani M."/>
            <person name="Okamoto T."/>
            <person name="Okumura M."/>
            <person name="Phillips J."/>
            <person name="Pollak B."/>
            <person name="Reinders A."/>
            <person name="Rovekamp M."/>
            <person name="Sano R."/>
            <person name="Sawa S."/>
            <person name="Schmid M.W."/>
            <person name="Shirakawa M."/>
            <person name="Solano R."/>
            <person name="Spunde A."/>
            <person name="Suetsugu N."/>
            <person name="Sugano S."/>
            <person name="Sugiyama A."/>
            <person name="Sun R."/>
            <person name="Suzuki Y."/>
            <person name="Takenaka M."/>
            <person name="Takezawa D."/>
            <person name="Tomogane H."/>
            <person name="Tsuzuki M."/>
            <person name="Ueda T."/>
            <person name="Umeda M."/>
            <person name="Ward J.M."/>
            <person name="Watanabe Y."/>
            <person name="Yazaki K."/>
            <person name="Yokoyama R."/>
            <person name="Yoshitake Y."/>
            <person name="Yotsui I."/>
            <person name="Zachgo S."/>
            <person name="Schmutz J."/>
        </authorList>
    </citation>
    <scope>NUCLEOTIDE SEQUENCE [LARGE SCALE GENOMIC DNA]</scope>
    <source>
        <strain evidence="3">Tak-1</strain>
    </source>
</reference>
<gene>
    <name evidence="2" type="ORF">MARPO_0054s0067</name>
</gene>
<sequence>MMPPLRMLRMLSLQLLFIPYMLWWLLASVFVDFVSRLRKLIRRFFIEPALRGILRLAGWIDSCLELTVIGFYFSKEVSSVLLDLALRPGKRALLLWADCVDWFLRSLLLIANFCVSISHSAFTALLSPLRCVVPAQALQTWEHLKAHLLSEIGSFGPAAALQQLPGFAFLNTRCTGQGSETMTKVSAMVAAGPMGRTLSKLGISSKSDSNKQHDKMEDYTASAASAFCHSLFQYLADDEGLEAVKKLFEQISLLLQEFAVSKESQRVSSTGGYMAVLGAYDGVERKINNLTSKLPASVKTAAFPVLAGYGALLASGLLLSLLRFAFYGLH</sequence>
<dbReference type="OrthoDB" id="10477968at2759"/>
<organism evidence="2 3">
    <name type="scientific">Marchantia polymorpha</name>
    <name type="common">Common liverwort</name>
    <name type="synonym">Marchantia aquatica</name>
    <dbReference type="NCBI Taxonomy" id="3197"/>
    <lineage>
        <taxon>Eukaryota</taxon>
        <taxon>Viridiplantae</taxon>
        <taxon>Streptophyta</taxon>
        <taxon>Embryophyta</taxon>
        <taxon>Marchantiophyta</taxon>
        <taxon>Marchantiopsida</taxon>
        <taxon>Marchantiidae</taxon>
        <taxon>Marchantiales</taxon>
        <taxon>Marchantiaceae</taxon>
        <taxon>Marchantia</taxon>
    </lineage>
</organism>
<feature type="transmembrane region" description="Helical" evidence="1">
    <location>
        <begin position="301"/>
        <end position="326"/>
    </location>
</feature>
<keyword evidence="3" id="KW-1185">Reference proteome</keyword>
<name>A0A2R6WVS3_MARPO</name>
<keyword evidence="1" id="KW-0812">Transmembrane</keyword>
<proteinExistence type="predicted"/>
<evidence type="ECO:0000256" key="1">
    <source>
        <dbReference type="SAM" id="Phobius"/>
    </source>
</evidence>
<feature type="transmembrane region" description="Helical" evidence="1">
    <location>
        <begin position="12"/>
        <end position="31"/>
    </location>
</feature>
<accession>A0A2R6WVS3</accession>
<dbReference type="EMBL" id="KZ772726">
    <property type="protein sequence ID" value="PTQ37955.1"/>
    <property type="molecule type" value="Genomic_DNA"/>
</dbReference>
<keyword evidence="1" id="KW-1133">Transmembrane helix</keyword>
<evidence type="ECO:0000313" key="3">
    <source>
        <dbReference type="Proteomes" id="UP000244005"/>
    </source>
</evidence>